<evidence type="ECO:0000256" key="5">
    <source>
        <dbReference type="ARBA" id="ARBA00022777"/>
    </source>
</evidence>
<evidence type="ECO:0000256" key="6">
    <source>
        <dbReference type="ARBA" id="ARBA00023012"/>
    </source>
</evidence>
<dbReference type="SUPFAM" id="SSF55874">
    <property type="entry name" value="ATPase domain of HSP90 chaperone/DNA topoisomerase II/histidine kinase"/>
    <property type="match status" value="1"/>
</dbReference>
<dbReference type="InterPro" id="IPR036890">
    <property type="entry name" value="HATPase_C_sf"/>
</dbReference>
<dbReference type="FunFam" id="3.30.565.10:FF:000010">
    <property type="entry name" value="Sensor histidine kinase RcsC"/>
    <property type="match status" value="1"/>
</dbReference>
<dbReference type="PROSITE" id="PS50109">
    <property type="entry name" value="HIS_KIN"/>
    <property type="match status" value="1"/>
</dbReference>
<organism evidence="10 11">
    <name type="scientific">Cyanomargarita calcarea GSE-NOS-MK-12-04C</name>
    <dbReference type="NCBI Taxonomy" id="2839659"/>
    <lineage>
        <taxon>Bacteria</taxon>
        <taxon>Bacillati</taxon>
        <taxon>Cyanobacteriota</taxon>
        <taxon>Cyanophyceae</taxon>
        <taxon>Nostocales</taxon>
        <taxon>Cyanomargaritaceae</taxon>
        <taxon>Cyanomargarita</taxon>
    </lineage>
</organism>
<dbReference type="Gene3D" id="3.30.565.10">
    <property type="entry name" value="Histidine kinase-like ATPase, C-terminal domain"/>
    <property type="match status" value="1"/>
</dbReference>
<dbReference type="PANTHER" id="PTHR43719:SF28">
    <property type="entry name" value="PEROXIDE STRESS-ACTIVATED HISTIDINE KINASE MAK1-RELATED"/>
    <property type="match status" value="1"/>
</dbReference>
<dbReference type="InterPro" id="IPR005467">
    <property type="entry name" value="His_kinase_dom"/>
</dbReference>
<evidence type="ECO:0000256" key="1">
    <source>
        <dbReference type="ARBA" id="ARBA00000085"/>
    </source>
</evidence>
<dbReference type="CDD" id="cd16922">
    <property type="entry name" value="HATPase_EvgS-ArcB-TorS-like"/>
    <property type="match status" value="1"/>
</dbReference>
<keyword evidence="8" id="KW-0175">Coiled coil</keyword>
<dbReference type="PRINTS" id="PR00344">
    <property type="entry name" value="BCTRLSENSOR"/>
</dbReference>
<gene>
    <name evidence="10" type="ORF">KME60_32320</name>
</gene>
<evidence type="ECO:0000256" key="3">
    <source>
        <dbReference type="ARBA" id="ARBA00012438"/>
    </source>
</evidence>
<dbReference type="SUPFAM" id="SSF47384">
    <property type="entry name" value="Homodimeric domain of signal transducing histidine kinase"/>
    <property type="match status" value="1"/>
</dbReference>
<dbReference type="InterPro" id="IPR050956">
    <property type="entry name" value="2C_system_His_kinase"/>
</dbReference>
<comment type="caution">
    <text evidence="10">The sequence shown here is derived from an EMBL/GenBank/DDBJ whole genome shotgun (WGS) entry which is preliminary data.</text>
</comment>
<dbReference type="PANTHER" id="PTHR43719">
    <property type="entry name" value="TWO-COMPONENT HISTIDINE KINASE"/>
    <property type="match status" value="1"/>
</dbReference>
<evidence type="ECO:0000256" key="2">
    <source>
        <dbReference type="ARBA" id="ARBA00006402"/>
    </source>
</evidence>
<feature type="domain" description="Histidine kinase" evidence="9">
    <location>
        <begin position="353"/>
        <end position="584"/>
    </location>
</feature>
<sequence length="598" mass="66811">MSITVNSQLLNILSQNLESVPTNTDGSLAQLGPELVYTQDGAARYLTFYWQKTNPSEAQATGCQLEQIVNTTTKANHPNRECNGNEALTPVDRAAYLERLQRILTSLMPERCQCWFSYYEQLLELDLTISPIMPTLGSTATSVLVMGRVLQTTVNKQEINVLSKPPTQLELALRSQKHQKLVTQITRNIRRTLDLNIIWQQTVDSLGQALRLERCIIFPYQPKNQKVVAIAEYHSREVSSMRGIEIDIATEPAFAQALATLEPILVQEPQHPQFQHQKILVVATCHQDQPNGLIAIAVNTDCLGLTNDELELAKEGADQLGTAIAHATLYKELEAARQQAEEASRLKSEFLANVSHEIRTPLNGMIGFLKLILDGMADDPEEQQNFLEEAHKSSIHLLDIMNDILDFHKIEAGKMELDLGPVKLDDLFSDVDNFMRLQASQKDLGFLMQMPETSDEILVYSDYQRLKQVMLNLVNNAIKFTHEGGITISTDVIRKKVICQDQEFPGMVRVRVADTGIGVSLDKQDKLFQLFSQVDSSRTRQYGGTGLGLAISQKLVEAMSGEVHFYSLGEGLGSTVTFTVPLYQQPVMVTAVEINTQN</sequence>
<dbReference type="GO" id="GO:0000155">
    <property type="term" value="F:phosphorelay sensor kinase activity"/>
    <property type="evidence" value="ECO:0007669"/>
    <property type="project" value="InterPro"/>
</dbReference>
<reference evidence="10" key="1">
    <citation type="submission" date="2021-05" db="EMBL/GenBank/DDBJ databases">
        <authorList>
            <person name="Pietrasiak N."/>
            <person name="Ward R."/>
            <person name="Stajich J.E."/>
            <person name="Kurbessoian T."/>
        </authorList>
    </citation>
    <scope>NUCLEOTIDE SEQUENCE</scope>
    <source>
        <strain evidence="10">GSE-NOS-MK-12-04C</strain>
    </source>
</reference>
<dbReference type="Gene3D" id="3.30.450.40">
    <property type="match status" value="1"/>
</dbReference>
<dbReference type="SUPFAM" id="SSF55781">
    <property type="entry name" value="GAF domain-like"/>
    <property type="match status" value="1"/>
</dbReference>
<dbReference type="AlphaFoldDB" id="A0A951QUD1"/>
<dbReference type="InterPro" id="IPR004358">
    <property type="entry name" value="Sig_transdc_His_kin-like_C"/>
</dbReference>
<accession>A0A951QUD1</accession>
<dbReference type="InterPro" id="IPR036097">
    <property type="entry name" value="HisK_dim/P_sf"/>
</dbReference>
<dbReference type="SMART" id="SM00065">
    <property type="entry name" value="GAF"/>
    <property type="match status" value="1"/>
</dbReference>
<dbReference type="Pfam" id="PF00512">
    <property type="entry name" value="HisKA"/>
    <property type="match status" value="1"/>
</dbReference>
<keyword evidence="5" id="KW-0418">Kinase</keyword>
<evidence type="ECO:0000256" key="8">
    <source>
        <dbReference type="SAM" id="Coils"/>
    </source>
</evidence>
<dbReference type="EC" id="2.7.13.3" evidence="3"/>
<dbReference type="EMBL" id="JAHHGZ010000058">
    <property type="protein sequence ID" value="MBW4671986.1"/>
    <property type="molecule type" value="Genomic_DNA"/>
</dbReference>
<proteinExistence type="inferred from homology"/>
<evidence type="ECO:0000256" key="7">
    <source>
        <dbReference type="ARBA" id="ARBA00074306"/>
    </source>
</evidence>
<feature type="coiled-coil region" evidence="8">
    <location>
        <begin position="326"/>
        <end position="353"/>
    </location>
</feature>
<protein>
    <recommendedName>
        <fullName evidence="7">Circadian input-output histidine kinase CikA</fullName>
        <ecNumber evidence="3">2.7.13.3</ecNumber>
    </recommendedName>
</protein>
<evidence type="ECO:0000313" key="10">
    <source>
        <dbReference type="EMBL" id="MBW4671986.1"/>
    </source>
</evidence>
<keyword evidence="4" id="KW-0597">Phosphoprotein</keyword>
<dbReference type="InterPro" id="IPR003594">
    <property type="entry name" value="HATPase_dom"/>
</dbReference>
<dbReference type="Gene3D" id="1.10.287.130">
    <property type="match status" value="1"/>
</dbReference>
<dbReference type="SMART" id="SM00388">
    <property type="entry name" value="HisKA"/>
    <property type="match status" value="1"/>
</dbReference>
<name>A0A951QUD1_9CYAN</name>
<keyword evidence="5" id="KW-0808">Transferase</keyword>
<evidence type="ECO:0000256" key="4">
    <source>
        <dbReference type="ARBA" id="ARBA00022553"/>
    </source>
</evidence>
<evidence type="ECO:0000313" key="11">
    <source>
        <dbReference type="Proteomes" id="UP000729701"/>
    </source>
</evidence>
<dbReference type="Pfam" id="PF13492">
    <property type="entry name" value="GAF_3"/>
    <property type="match status" value="1"/>
</dbReference>
<keyword evidence="6" id="KW-0902">Two-component regulatory system</keyword>
<dbReference type="CDD" id="cd00082">
    <property type="entry name" value="HisKA"/>
    <property type="match status" value="1"/>
</dbReference>
<comment type="catalytic activity">
    <reaction evidence="1">
        <text>ATP + protein L-histidine = ADP + protein N-phospho-L-histidine.</text>
        <dbReference type="EC" id="2.7.13.3"/>
    </reaction>
</comment>
<dbReference type="InterPro" id="IPR029016">
    <property type="entry name" value="GAF-like_dom_sf"/>
</dbReference>
<dbReference type="InterPro" id="IPR003018">
    <property type="entry name" value="GAF"/>
</dbReference>
<dbReference type="Pfam" id="PF02518">
    <property type="entry name" value="HATPase_c"/>
    <property type="match status" value="1"/>
</dbReference>
<dbReference type="Proteomes" id="UP000729701">
    <property type="component" value="Unassembled WGS sequence"/>
</dbReference>
<evidence type="ECO:0000259" key="9">
    <source>
        <dbReference type="PROSITE" id="PS50109"/>
    </source>
</evidence>
<dbReference type="SMART" id="SM00387">
    <property type="entry name" value="HATPase_c"/>
    <property type="match status" value="1"/>
</dbReference>
<dbReference type="InterPro" id="IPR003661">
    <property type="entry name" value="HisK_dim/P_dom"/>
</dbReference>
<comment type="similarity">
    <text evidence="2">In the N-terminal section; belongs to the phytochrome family.</text>
</comment>
<reference evidence="10" key="2">
    <citation type="journal article" date="2022" name="Microbiol. Resour. Announc.">
        <title>Metagenome Sequencing to Explore Phylogenomics of Terrestrial Cyanobacteria.</title>
        <authorList>
            <person name="Ward R.D."/>
            <person name="Stajich J.E."/>
            <person name="Johansen J.R."/>
            <person name="Huntemann M."/>
            <person name="Clum A."/>
            <person name="Foster B."/>
            <person name="Foster B."/>
            <person name="Roux S."/>
            <person name="Palaniappan K."/>
            <person name="Varghese N."/>
            <person name="Mukherjee S."/>
            <person name="Reddy T.B.K."/>
            <person name="Daum C."/>
            <person name="Copeland A."/>
            <person name="Chen I.A."/>
            <person name="Ivanova N.N."/>
            <person name="Kyrpides N.C."/>
            <person name="Shapiro N."/>
            <person name="Eloe-Fadrosh E.A."/>
            <person name="Pietrasiak N."/>
        </authorList>
    </citation>
    <scope>NUCLEOTIDE SEQUENCE</scope>
    <source>
        <strain evidence="10">GSE-NOS-MK-12-04C</strain>
    </source>
</reference>